<evidence type="ECO:0000256" key="1">
    <source>
        <dbReference type="SAM" id="Phobius"/>
    </source>
</evidence>
<name>A8XDS8_CAEBR</name>
<keyword evidence="1" id="KW-0472">Membrane</keyword>
<dbReference type="EMBL" id="HE600992">
    <property type="protein sequence ID" value="CAP30798.2"/>
    <property type="molecule type" value="Genomic_DNA"/>
</dbReference>
<dbReference type="SUPFAM" id="SSF81321">
    <property type="entry name" value="Family A G protein-coupled receptor-like"/>
    <property type="match status" value="1"/>
</dbReference>
<dbReference type="Pfam" id="PF10326">
    <property type="entry name" value="7TM_GPCR_Str"/>
    <property type="match status" value="2"/>
</dbReference>
<sequence>MKSPYFEIAKNCIQLFSSTLAIFLNSLLIFLIYTKSPKKMGNYRHLMCYFCAISMIFAVLDFVLRPAFFAAVVVPQSTESSFILFIDFSHWKEVQNPPEYQNLRISESQNSRLTESQNLRISKIFPVSERYFYLKIYFFISIISVSISIVVNNSFLIRISRTGRLKYFKGPFLIFWFSLPLISGLNWSFLCYYLFGMSPKSSDYLRPITLDIFNVSISNISYSAAVFWPKNQISWSDFNWKHGIGFVNCVLLMQISFGIILWMCAKSRLKIKELLKQGVSKYSKDLQIQLYKALVVQTLIPTIFIFIPFGILFICPFFLINCEFISEPVTIFYSIYPVLDPLPLLFYIDIYRNACREILFSKCKPNRVDVFSVGNEERDSTNHSI</sequence>
<feature type="transmembrane region" description="Helical" evidence="1">
    <location>
        <begin position="331"/>
        <end position="348"/>
    </location>
</feature>
<feature type="transmembrane region" description="Helical" evidence="1">
    <location>
        <begin position="172"/>
        <end position="195"/>
    </location>
</feature>
<dbReference type="GeneID" id="8574780"/>
<keyword evidence="1" id="KW-0812">Transmembrane</keyword>
<feature type="transmembrane region" description="Helical" evidence="1">
    <location>
        <begin position="13"/>
        <end position="34"/>
    </location>
</feature>
<keyword evidence="1" id="KW-1133">Transmembrane helix</keyword>
<dbReference type="CTD" id="8574780"/>
<organism evidence="2 3">
    <name type="scientific">Caenorhabditis briggsae</name>
    <dbReference type="NCBI Taxonomy" id="6238"/>
    <lineage>
        <taxon>Eukaryota</taxon>
        <taxon>Metazoa</taxon>
        <taxon>Ecdysozoa</taxon>
        <taxon>Nematoda</taxon>
        <taxon>Chromadorea</taxon>
        <taxon>Rhabditida</taxon>
        <taxon>Rhabditina</taxon>
        <taxon>Rhabditomorpha</taxon>
        <taxon>Rhabditoidea</taxon>
        <taxon>Rhabditidae</taxon>
        <taxon>Peloderinae</taxon>
        <taxon>Caenorhabditis</taxon>
    </lineage>
</organism>
<dbReference type="InParanoid" id="A8XDS8"/>
<dbReference type="GO" id="GO:0005886">
    <property type="term" value="C:plasma membrane"/>
    <property type="evidence" value="ECO:0000318"/>
    <property type="project" value="GO_Central"/>
</dbReference>
<dbReference type="PANTHER" id="PTHR22943:SF111">
    <property type="entry name" value="SEVEN TM RECEPTOR"/>
    <property type="match status" value="1"/>
</dbReference>
<feature type="transmembrane region" description="Helical" evidence="1">
    <location>
        <begin position="294"/>
        <end position="319"/>
    </location>
</feature>
<reference evidence="2 3" key="2">
    <citation type="journal article" date="2011" name="PLoS Genet.">
        <title>Caenorhabditis briggsae recombinant inbred line genotypes reveal inter-strain incompatibility and the evolution of recombination.</title>
        <authorList>
            <person name="Ross J.A."/>
            <person name="Koboldt D.C."/>
            <person name="Staisch J.E."/>
            <person name="Chamberlin H.M."/>
            <person name="Gupta B.P."/>
            <person name="Miller R.D."/>
            <person name="Baird S.E."/>
            <person name="Haag E.S."/>
        </authorList>
    </citation>
    <scope>NUCLEOTIDE SEQUENCE [LARGE SCALE GENOMIC DNA]</scope>
    <source>
        <strain evidence="2 3">AF16</strain>
    </source>
</reference>
<protein>
    <submittedName>
        <fullName evidence="2">Protein CBG11679</fullName>
    </submittedName>
</protein>
<accession>A8XDS8</accession>
<gene>
    <name evidence="2 4" type="ORF">CBG11679</name>
    <name evidence="2" type="ORF">CBG_11679</name>
</gene>
<dbReference type="GO" id="GO:0042048">
    <property type="term" value="P:olfactory behavior"/>
    <property type="evidence" value="ECO:0000318"/>
    <property type="project" value="GO_Central"/>
</dbReference>
<reference evidence="2 3" key="1">
    <citation type="journal article" date="2003" name="PLoS Biol.">
        <title>The genome sequence of Caenorhabditis briggsae: a platform for comparative genomics.</title>
        <authorList>
            <person name="Stein L.D."/>
            <person name="Bao Z."/>
            <person name="Blasiar D."/>
            <person name="Blumenthal T."/>
            <person name="Brent M.R."/>
            <person name="Chen N."/>
            <person name="Chinwalla A."/>
            <person name="Clarke L."/>
            <person name="Clee C."/>
            <person name="Coghlan A."/>
            <person name="Coulson A."/>
            <person name="D'Eustachio P."/>
            <person name="Fitch D.H."/>
            <person name="Fulton L.A."/>
            <person name="Fulton R.E."/>
            <person name="Griffiths-Jones S."/>
            <person name="Harris T.W."/>
            <person name="Hillier L.W."/>
            <person name="Kamath R."/>
            <person name="Kuwabara P.E."/>
            <person name="Mardis E.R."/>
            <person name="Marra M.A."/>
            <person name="Miner T.L."/>
            <person name="Minx P."/>
            <person name="Mullikin J.C."/>
            <person name="Plumb R.W."/>
            <person name="Rogers J."/>
            <person name="Schein J.E."/>
            <person name="Sohrmann M."/>
            <person name="Spieth J."/>
            <person name="Stajich J.E."/>
            <person name="Wei C."/>
            <person name="Willey D."/>
            <person name="Wilson R.K."/>
            <person name="Durbin R."/>
            <person name="Waterston R.H."/>
        </authorList>
    </citation>
    <scope>NUCLEOTIDE SEQUENCE [LARGE SCALE GENOMIC DNA]</scope>
    <source>
        <strain evidence="2 3">AF16</strain>
    </source>
</reference>
<dbReference type="Proteomes" id="UP000008549">
    <property type="component" value="Unassembled WGS sequence"/>
</dbReference>
<dbReference type="WormBase" id="CBG11679">
    <property type="protein sequence ID" value="CBP49865"/>
    <property type="gene ID" value="WBGene00032766"/>
</dbReference>
<evidence type="ECO:0000313" key="4">
    <source>
        <dbReference type="WormBase" id="CBG11679"/>
    </source>
</evidence>
<proteinExistence type="predicted"/>
<feature type="transmembrane region" description="Helical" evidence="1">
    <location>
        <begin position="244"/>
        <end position="265"/>
    </location>
</feature>
<evidence type="ECO:0000313" key="3">
    <source>
        <dbReference type="Proteomes" id="UP000008549"/>
    </source>
</evidence>
<dbReference type="InterPro" id="IPR019428">
    <property type="entry name" value="7TM_GPCR_serpentine_rcpt_Str"/>
</dbReference>
<dbReference type="AlphaFoldDB" id="A8XDS8"/>
<feature type="transmembrane region" description="Helical" evidence="1">
    <location>
        <begin position="132"/>
        <end position="151"/>
    </location>
</feature>
<dbReference type="HOGENOM" id="CLU_036335_2_0_1"/>
<dbReference type="PANTHER" id="PTHR22943">
    <property type="entry name" value="7-TRANSMEMBRANE DOMAIN RECEPTOR C.ELEGANS"/>
    <property type="match status" value="1"/>
</dbReference>
<dbReference type="KEGG" id="cbr:CBG_11679"/>
<dbReference type="eggNOG" id="ENOG502TJCE">
    <property type="taxonomic scope" value="Eukaryota"/>
</dbReference>
<dbReference type="RefSeq" id="XP_045094622.1">
    <property type="nucleotide sequence ID" value="XM_045244969.1"/>
</dbReference>
<keyword evidence="3" id="KW-1185">Reference proteome</keyword>
<dbReference type="GO" id="GO:0038022">
    <property type="term" value="F:G protein-coupled olfactory receptor activity"/>
    <property type="evidence" value="ECO:0000318"/>
    <property type="project" value="GO_Central"/>
</dbReference>
<dbReference type="GO" id="GO:0007186">
    <property type="term" value="P:G protein-coupled receptor signaling pathway"/>
    <property type="evidence" value="ECO:0000318"/>
    <property type="project" value="GO_Central"/>
</dbReference>
<dbReference type="OMA" id="FFLINCE"/>
<feature type="transmembrane region" description="Helical" evidence="1">
    <location>
        <begin position="46"/>
        <end position="74"/>
    </location>
</feature>
<evidence type="ECO:0000313" key="2">
    <source>
        <dbReference type="EMBL" id="CAP30798.2"/>
    </source>
</evidence>